<protein>
    <submittedName>
        <fullName evidence="3">Uncharacterized protein</fullName>
    </submittedName>
</protein>
<sequence>MRLTSSWKDGEIPYVPSKICHASHWHWLMIKQRVDTAFYDRVYTELEDWSLENNTIDKIEAEIVARIVSKLSVLQAEITSSENSLNTTKQSTGSSDSENRPMSLKCFNLKPSVIEIPDKLPVKLSHRIKPFFAFDRRKEAMRFDKDPVQWVARRSEKLLSKLLKNKKHDGNGPLDILLEVLMQRPCDMIDLLEEKIPTIINANVELLDKLEELAVDHKRDANMYEKMLEEIEQLKTELKHYGEGNVFVNHFKLSEIRVITGQLGGSLHKAFRVSCILKEDEPGNKGLIAADTPHGLWTYVQAGMFQRDGTETPITKKLYTTASGIGCNHREVAKLRYI</sequence>
<evidence type="ECO:0000313" key="3">
    <source>
        <dbReference type="EMBL" id="KAH3892568.1"/>
    </source>
</evidence>
<name>A0A9D4NDJ3_DREPO</name>
<dbReference type="AlphaFoldDB" id="A0A9D4NDJ3"/>
<dbReference type="EMBL" id="JAIWYP010000001">
    <property type="protein sequence ID" value="KAH3892568.1"/>
    <property type="molecule type" value="Genomic_DNA"/>
</dbReference>
<comment type="caution">
    <text evidence="3">The sequence shown here is derived from an EMBL/GenBank/DDBJ whole genome shotgun (WGS) entry which is preliminary data.</text>
</comment>
<evidence type="ECO:0000313" key="4">
    <source>
        <dbReference type="Proteomes" id="UP000828390"/>
    </source>
</evidence>
<proteinExistence type="predicted"/>
<accession>A0A9D4NDJ3</accession>
<reference evidence="3" key="2">
    <citation type="submission" date="2020-11" db="EMBL/GenBank/DDBJ databases">
        <authorList>
            <person name="McCartney M.A."/>
            <person name="Auch B."/>
            <person name="Kono T."/>
            <person name="Mallez S."/>
            <person name="Becker A."/>
            <person name="Gohl D.M."/>
            <person name="Silverstein K.A.T."/>
            <person name="Koren S."/>
            <person name="Bechman K.B."/>
            <person name="Herman A."/>
            <person name="Abrahante J.E."/>
            <person name="Garbe J."/>
        </authorList>
    </citation>
    <scope>NUCLEOTIDE SEQUENCE</scope>
    <source>
        <strain evidence="3">Duluth1</strain>
        <tissue evidence="3">Whole animal</tissue>
    </source>
</reference>
<keyword evidence="4" id="KW-1185">Reference proteome</keyword>
<evidence type="ECO:0000256" key="1">
    <source>
        <dbReference type="SAM" id="Coils"/>
    </source>
</evidence>
<feature type="region of interest" description="Disordered" evidence="2">
    <location>
        <begin position="82"/>
        <end position="102"/>
    </location>
</feature>
<feature type="coiled-coil region" evidence="1">
    <location>
        <begin position="207"/>
        <end position="244"/>
    </location>
</feature>
<keyword evidence="1" id="KW-0175">Coiled coil</keyword>
<gene>
    <name evidence="3" type="ORF">DPMN_016687</name>
</gene>
<evidence type="ECO:0000256" key="2">
    <source>
        <dbReference type="SAM" id="MobiDB-lite"/>
    </source>
</evidence>
<feature type="compositionally biased region" description="Polar residues" evidence="2">
    <location>
        <begin position="82"/>
        <end position="96"/>
    </location>
</feature>
<reference evidence="3" key="1">
    <citation type="journal article" date="2019" name="bioRxiv">
        <title>The Genome of the Zebra Mussel, Dreissena polymorpha: A Resource for Invasive Species Research.</title>
        <authorList>
            <person name="McCartney M.A."/>
            <person name="Auch B."/>
            <person name="Kono T."/>
            <person name="Mallez S."/>
            <person name="Zhang Y."/>
            <person name="Obille A."/>
            <person name="Becker A."/>
            <person name="Abrahante J.E."/>
            <person name="Garbe J."/>
            <person name="Badalamenti J.P."/>
            <person name="Herman A."/>
            <person name="Mangelson H."/>
            <person name="Liachko I."/>
            <person name="Sullivan S."/>
            <person name="Sone E.D."/>
            <person name="Koren S."/>
            <person name="Silverstein K.A.T."/>
            <person name="Beckman K.B."/>
            <person name="Gohl D.M."/>
        </authorList>
    </citation>
    <scope>NUCLEOTIDE SEQUENCE</scope>
    <source>
        <strain evidence="3">Duluth1</strain>
        <tissue evidence="3">Whole animal</tissue>
    </source>
</reference>
<organism evidence="3 4">
    <name type="scientific">Dreissena polymorpha</name>
    <name type="common">Zebra mussel</name>
    <name type="synonym">Mytilus polymorpha</name>
    <dbReference type="NCBI Taxonomy" id="45954"/>
    <lineage>
        <taxon>Eukaryota</taxon>
        <taxon>Metazoa</taxon>
        <taxon>Spiralia</taxon>
        <taxon>Lophotrochozoa</taxon>
        <taxon>Mollusca</taxon>
        <taxon>Bivalvia</taxon>
        <taxon>Autobranchia</taxon>
        <taxon>Heteroconchia</taxon>
        <taxon>Euheterodonta</taxon>
        <taxon>Imparidentia</taxon>
        <taxon>Neoheterodontei</taxon>
        <taxon>Myida</taxon>
        <taxon>Dreissenoidea</taxon>
        <taxon>Dreissenidae</taxon>
        <taxon>Dreissena</taxon>
    </lineage>
</organism>
<dbReference type="Proteomes" id="UP000828390">
    <property type="component" value="Unassembled WGS sequence"/>
</dbReference>